<evidence type="ECO:0000313" key="11">
    <source>
        <dbReference type="EMBL" id="CAB4692219.1"/>
    </source>
</evidence>
<organism evidence="13">
    <name type="scientific">freshwater metagenome</name>
    <dbReference type="NCBI Taxonomy" id="449393"/>
    <lineage>
        <taxon>unclassified sequences</taxon>
        <taxon>metagenomes</taxon>
        <taxon>ecological metagenomes</taxon>
    </lineage>
</organism>
<dbReference type="GO" id="GO:0005975">
    <property type="term" value="P:carbohydrate metabolic process"/>
    <property type="evidence" value="ECO:0007669"/>
    <property type="project" value="InterPro"/>
</dbReference>
<accession>A0A6J7DCL5</accession>
<dbReference type="PIRSF" id="PIRSF036915">
    <property type="entry name" value="Trnald_Bac_Plnt"/>
    <property type="match status" value="1"/>
</dbReference>
<dbReference type="SUPFAM" id="SSF51569">
    <property type="entry name" value="Aldolase"/>
    <property type="match status" value="1"/>
</dbReference>
<protein>
    <submittedName>
        <fullName evidence="13">Unannotated protein</fullName>
    </submittedName>
</protein>
<evidence type="ECO:0000256" key="5">
    <source>
        <dbReference type="ARBA" id="ARBA00022490"/>
    </source>
</evidence>
<dbReference type="NCBIfam" id="NF002881">
    <property type="entry name" value="PRK03343.1"/>
    <property type="match status" value="1"/>
</dbReference>
<keyword evidence="5" id="KW-0963">Cytoplasm</keyword>
<reference evidence="13" key="1">
    <citation type="submission" date="2020-05" db="EMBL/GenBank/DDBJ databases">
        <authorList>
            <person name="Chiriac C."/>
            <person name="Salcher M."/>
            <person name="Ghai R."/>
            <person name="Kavagutti S V."/>
        </authorList>
    </citation>
    <scope>NUCLEOTIDE SEQUENCE</scope>
</reference>
<comment type="subcellular location">
    <subcellularLocation>
        <location evidence="2">Cytoplasm</location>
    </subcellularLocation>
</comment>
<proteinExistence type="inferred from homology"/>
<comment type="catalytic activity">
    <reaction evidence="9">
        <text>D-sedoheptulose 7-phosphate + D-glyceraldehyde 3-phosphate = D-erythrose 4-phosphate + beta-D-fructose 6-phosphate</text>
        <dbReference type="Rhea" id="RHEA:17053"/>
        <dbReference type="ChEBI" id="CHEBI:16897"/>
        <dbReference type="ChEBI" id="CHEBI:57483"/>
        <dbReference type="ChEBI" id="CHEBI:57634"/>
        <dbReference type="ChEBI" id="CHEBI:59776"/>
        <dbReference type="EC" id="2.2.1.2"/>
    </reaction>
</comment>
<dbReference type="GO" id="GO:0004801">
    <property type="term" value="F:transaldolase activity"/>
    <property type="evidence" value="ECO:0007669"/>
    <property type="project" value="UniProtKB-EC"/>
</dbReference>
<dbReference type="InterPro" id="IPR004732">
    <property type="entry name" value="Transaldolase_2"/>
</dbReference>
<evidence type="ECO:0000256" key="1">
    <source>
        <dbReference type="ARBA" id="ARBA00003518"/>
    </source>
</evidence>
<dbReference type="InterPro" id="IPR018225">
    <property type="entry name" value="Transaldolase_AS"/>
</dbReference>
<dbReference type="EMBL" id="CAEZZS010000085">
    <property type="protein sequence ID" value="CAB4785625.1"/>
    <property type="molecule type" value="Genomic_DNA"/>
</dbReference>
<evidence type="ECO:0000256" key="4">
    <source>
        <dbReference type="ARBA" id="ARBA00008426"/>
    </source>
</evidence>
<dbReference type="InterPro" id="IPR001585">
    <property type="entry name" value="TAL/FSA"/>
</dbReference>
<dbReference type="Pfam" id="PF00923">
    <property type="entry name" value="TAL_FSA"/>
    <property type="match status" value="1"/>
</dbReference>
<name>A0A6J7DCL5_9ZZZZ</name>
<dbReference type="CDD" id="cd00955">
    <property type="entry name" value="Transaldolase_like"/>
    <property type="match status" value="1"/>
</dbReference>
<evidence type="ECO:0000313" key="12">
    <source>
        <dbReference type="EMBL" id="CAB4785625.1"/>
    </source>
</evidence>
<dbReference type="InterPro" id="IPR013785">
    <property type="entry name" value="Aldolase_TIM"/>
</dbReference>
<evidence type="ECO:0000313" key="10">
    <source>
        <dbReference type="EMBL" id="CAB4595432.1"/>
    </source>
</evidence>
<dbReference type="EMBL" id="CAEZXH010000094">
    <property type="protein sequence ID" value="CAB4692219.1"/>
    <property type="molecule type" value="Genomic_DNA"/>
</dbReference>
<dbReference type="GO" id="GO:0006098">
    <property type="term" value="P:pentose-phosphate shunt"/>
    <property type="evidence" value="ECO:0007669"/>
    <property type="project" value="UniProtKB-UniPathway"/>
</dbReference>
<sequence length="369" mass="40921">MTNALQKLSELGTSIWLDDLSRSRLTNPENDSSLKNLIDNYSVVGVTTNPSIFDNALKDSQTYAETFAALKKEGASVDQAIRKVTTTDVRDACDLLVDTFHKTKGVDGRVSIEVDPRLAHKTQETIDQARELWKEVGRENLFIKVPATLAGLPAIELLISEGISINVTLIFSTERYEKVLHAYASGIEKRVASGADISQIQSVASFFVSRVDTAIDPILDHMESEESVNLRGKAAVANAHLAYEIFLNFCQSNRWKNLANSGAWPQRLLWASTGVKDPKYQKDKYVTELAAPLTVNTMPEQTLRAVRDLDPKINDAISSQVLNAHKILKDLAALGIDYNKVVADLEVDGIRKFEESWQHLLQTVKQALA</sequence>
<dbReference type="Gene3D" id="3.20.20.70">
    <property type="entry name" value="Aldolase class I"/>
    <property type="match status" value="1"/>
</dbReference>
<dbReference type="NCBIfam" id="TIGR00876">
    <property type="entry name" value="tal_mycobact"/>
    <property type="match status" value="1"/>
</dbReference>
<dbReference type="HAMAP" id="MF_00493">
    <property type="entry name" value="Transaldolase_2"/>
    <property type="match status" value="1"/>
</dbReference>
<dbReference type="EMBL" id="CAFBLI010000052">
    <property type="protein sequence ID" value="CAB4868226.1"/>
    <property type="molecule type" value="Genomic_DNA"/>
</dbReference>
<dbReference type="GO" id="GO:0005737">
    <property type="term" value="C:cytoplasm"/>
    <property type="evidence" value="ECO:0007669"/>
    <property type="project" value="UniProtKB-SubCell"/>
</dbReference>
<gene>
    <name evidence="10" type="ORF">UFOPK1811_00434</name>
    <name evidence="11" type="ORF">UFOPK2360_01206</name>
    <name evidence="12" type="ORF">UFOPK2922_01319</name>
    <name evidence="13" type="ORF">UFOPK3306_00787</name>
</gene>
<evidence type="ECO:0000256" key="6">
    <source>
        <dbReference type="ARBA" id="ARBA00022679"/>
    </source>
</evidence>
<evidence type="ECO:0000256" key="7">
    <source>
        <dbReference type="ARBA" id="ARBA00023126"/>
    </source>
</evidence>
<evidence type="ECO:0000256" key="2">
    <source>
        <dbReference type="ARBA" id="ARBA00004496"/>
    </source>
</evidence>
<keyword evidence="7" id="KW-0570">Pentose shunt</keyword>
<dbReference type="PROSITE" id="PS00958">
    <property type="entry name" value="TRANSALDOLASE_2"/>
    <property type="match status" value="1"/>
</dbReference>
<dbReference type="AlphaFoldDB" id="A0A6J7DCL5"/>
<dbReference type="EMBL" id="CAEZUJ010000011">
    <property type="protein sequence ID" value="CAB4595432.1"/>
    <property type="molecule type" value="Genomic_DNA"/>
</dbReference>
<keyword evidence="6" id="KW-0808">Transferase</keyword>
<keyword evidence="8" id="KW-0704">Schiff base</keyword>
<dbReference type="UniPathway" id="UPA00115"/>
<comment type="pathway">
    <text evidence="3">Carbohydrate degradation; pentose phosphate pathway.</text>
</comment>
<evidence type="ECO:0000256" key="9">
    <source>
        <dbReference type="ARBA" id="ARBA00048810"/>
    </source>
</evidence>
<comment type="similarity">
    <text evidence="4">Belongs to the transaldolase family. Type 2 subfamily.</text>
</comment>
<dbReference type="PANTHER" id="PTHR10683:SF31">
    <property type="entry name" value="TRANSALDOLASE"/>
    <property type="match status" value="1"/>
</dbReference>
<evidence type="ECO:0000256" key="8">
    <source>
        <dbReference type="ARBA" id="ARBA00023270"/>
    </source>
</evidence>
<evidence type="ECO:0000256" key="3">
    <source>
        <dbReference type="ARBA" id="ARBA00004959"/>
    </source>
</evidence>
<evidence type="ECO:0000313" key="13">
    <source>
        <dbReference type="EMBL" id="CAB4868226.1"/>
    </source>
</evidence>
<comment type="function">
    <text evidence="1">Transaldolase is important for the balance of metabolites in the pentose-phosphate pathway.</text>
</comment>
<dbReference type="PANTHER" id="PTHR10683">
    <property type="entry name" value="TRANSALDOLASE"/>
    <property type="match status" value="1"/>
</dbReference>
<dbReference type="PROSITE" id="PS01054">
    <property type="entry name" value="TRANSALDOLASE_1"/>
    <property type="match status" value="1"/>
</dbReference>